<name>A0A2P6MEY1_ALKUR</name>
<evidence type="ECO:0000259" key="1">
    <source>
        <dbReference type="Pfam" id="PF13619"/>
    </source>
</evidence>
<dbReference type="OrthoDB" id="2884100at2"/>
<evidence type="ECO:0000313" key="2">
    <source>
        <dbReference type="EMBL" id="PRO64875.1"/>
    </source>
</evidence>
<feature type="domain" description="KTSC" evidence="1">
    <location>
        <begin position="8"/>
        <end position="64"/>
    </location>
</feature>
<protein>
    <recommendedName>
        <fullName evidence="1">KTSC domain-containing protein</fullName>
    </recommendedName>
</protein>
<dbReference type="AlphaFoldDB" id="A0A2P6MEY1"/>
<reference evidence="2 3" key="1">
    <citation type="submission" date="2018-03" db="EMBL/GenBank/DDBJ databases">
        <title>Bacillus urumqiensis sp. nov., a moderately haloalkaliphilic bacterium isolated from a salt lake.</title>
        <authorList>
            <person name="Zhao B."/>
            <person name="Liao Z."/>
        </authorList>
    </citation>
    <scope>NUCLEOTIDE SEQUENCE [LARGE SCALE GENOMIC DNA]</scope>
    <source>
        <strain evidence="2 3">BZ-SZ-XJ18</strain>
    </source>
</reference>
<accession>A0A2P6MEY1</accession>
<dbReference type="RefSeq" id="WP_105959730.1">
    <property type="nucleotide sequence ID" value="NZ_PVNS01000011.1"/>
</dbReference>
<keyword evidence="3" id="KW-1185">Reference proteome</keyword>
<sequence length="78" mass="9335">MEWTNLHSGKFQRIGYDAEIKQLHVKLHDGRYIIFYEVRESDYVGMFSSSNMNDYFDTNIRGRFPEEEVYSRSSENEA</sequence>
<evidence type="ECO:0000313" key="3">
    <source>
        <dbReference type="Proteomes" id="UP000243650"/>
    </source>
</evidence>
<gene>
    <name evidence="2" type="ORF">C6I21_12055</name>
</gene>
<dbReference type="EMBL" id="PVNS01000011">
    <property type="protein sequence ID" value="PRO64875.1"/>
    <property type="molecule type" value="Genomic_DNA"/>
</dbReference>
<proteinExistence type="predicted"/>
<dbReference type="Proteomes" id="UP000243650">
    <property type="component" value="Unassembled WGS sequence"/>
</dbReference>
<dbReference type="InterPro" id="IPR025309">
    <property type="entry name" value="KTSC_dom"/>
</dbReference>
<comment type="caution">
    <text evidence="2">The sequence shown here is derived from an EMBL/GenBank/DDBJ whole genome shotgun (WGS) entry which is preliminary data.</text>
</comment>
<organism evidence="2 3">
    <name type="scientific">Alkalicoccus urumqiensis</name>
    <name type="common">Bacillus urumqiensis</name>
    <dbReference type="NCBI Taxonomy" id="1548213"/>
    <lineage>
        <taxon>Bacteria</taxon>
        <taxon>Bacillati</taxon>
        <taxon>Bacillota</taxon>
        <taxon>Bacilli</taxon>
        <taxon>Bacillales</taxon>
        <taxon>Bacillaceae</taxon>
        <taxon>Alkalicoccus</taxon>
    </lineage>
</organism>
<dbReference type="Pfam" id="PF13619">
    <property type="entry name" value="KTSC"/>
    <property type="match status" value="1"/>
</dbReference>